<feature type="compositionally biased region" description="Basic and acidic residues" evidence="1">
    <location>
        <begin position="1"/>
        <end position="10"/>
    </location>
</feature>
<dbReference type="RefSeq" id="WP_197723003.1">
    <property type="nucleotide sequence ID" value="NZ_CP118137.1"/>
</dbReference>
<dbReference type="AlphaFoldDB" id="A0AAX3FQ48"/>
<keyword evidence="2" id="KW-1133">Transmembrane helix</keyword>
<keyword evidence="2" id="KW-0472">Membrane</keyword>
<gene>
    <name evidence="3" type="ORF">NCTC7357_00921</name>
</gene>
<sequence>MPQECKDQPHRQANSLTPINHTGRKQPARNPHVCKKLFEILAGLLAYLLITLLWFFYAVPSMWERGANASVIVAFVGSMLWLASTAGGAIYIIQRARP</sequence>
<feature type="compositionally biased region" description="Polar residues" evidence="1">
    <location>
        <begin position="11"/>
        <end position="20"/>
    </location>
</feature>
<keyword evidence="2" id="KW-0812">Transmembrane</keyword>
<proteinExistence type="predicted"/>
<evidence type="ECO:0000313" key="4">
    <source>
        <dbReference type="Proteomes" id="UP000277437"/>
    </source>
</evidence>
<evidence type="ECO:0000256" key="2">
    <source>
        <dbReference type="SAM" id="Phobius"/>
    </source>
</evidence>
<feature type="transmembrane region" description="Helical" evidence="2">
    <location>
        <begin position="69"/>
        <end position="93"/>
    </location>
</feature>
<dbReference type="EMBL" id="LR134334">
    <property type="protein sequence ID" value="VEF72685.1"/>
    <property type="molecule type" value="Genomic_DNA"/>
</dbReference>
<name>A0AAX3FQ48_9PSED</name>
<dbReference type="Proteomes" id="UP000277437">
    <property type="component" value="Chromosome"/>
</dbReference>
<feature type="region of interest" description="Disordered" evidence="1">
    <location>
        <begin position="1"/>
        <end position="29"/>
    </location>
</feature>
<reference evidence="3 4" key="1">
    <citation type="submission" date="2018-12" db="EMBL/GenBank/DDBJ databases">
        <authorList>
            <consortium name="Pathogen Informatics"/>
        </authorList>
    </citation>
    <scope>NUCLEOTIDE SEQUENCE [LARGE SCALE GENOMIC DNA]</scope>
    <source>
        <strain evidence="3 4">NCTC7357</strain>
    </source>
</reference>
<feature type="transmembrane region" description="Helical" evidence="2">
    <location>
        <begin position="37"/>
        <end position="57"/>
    </location>
</feature>
<accession>A0AAX3FQ48</accession>
<evidence type="ECO:0000313" key="3">
    <source>
        <dbReference type="EMBL" id="VEF72685.1"/>
    </source>
</evidence>
<evidence type="ECO:0000256" key="1">
    <source>
        <dbReference type="SAM" id="MobiDB-lite"/>
    </source>
</evidence>
<organism evidence="3 4">
    <name type="scientific">Pseudomonas chlororaphis</name>
    <dbReference type="NCBI Taxonomy" id="587753"/>
    <lineage>
        <taxon>Bacteria</taxon>
        <taxon>Pseudomonadati</taxon>
        <taxon>Pseudomonadota</taxon>
        <taxon>Gammaproteobacteria</taxon>
        <taxon>Pseudomonadales</taxon>
        <taxon>Pseudomonadaceae</taxon>
        <taxon>Pseudomonas</taxon>
    </lineage>
</organism>
<protein>
    <submittedName>
        <fullName evidence="3">Uncharacterized protein</fullName>
    </submittedName>
</protein>